<feature type="compositionally biased region" description="Acidic residues" evidence="1">
    <location>
        <begin position="1"/>
        <end position="10"/>
    </location>
</feature>
<name>A0A4W4E062_ELEEL</name>
<organism evidence="3 4">
    <name type="scientific">Electrophorus electricus</name>
    <name type="common">Electric eel</name>
    <name type="synonym">Gymnotus electricus</name>
    <dbReference type="NCBI Taxonomy" id="8005"/>
    <lineage>
        <taxon>Eukaryota</taxon>
        <taxon>Metazoa</taxon>
        <taxon>Chordata</taxon>
        <taxon>Craniata</taxon>
        <taxon>Vertebrata</taxon>
        <taxon>Euteleostomi</taxon>
        <taxon>Actinopterygii</taxon>
        <taxon>Neopterygii</taxon>
        <taxon>Teleostei</taxon>
        <taxon>Ostariophysi</taxon>
        <taxon>Gymnotiformes</taxon>
        <taxon>Gymnotoidei</taxon>
        <taxon>Gymnotidae</taxon>
        <taxon>Electrophorus</taxon>
    </lineage>
</organism>
<dbReference type="PANTHER" id="PTHR33667:SF7">
    <property type="entry name" value="RIKEN CDNA 1810020O05 GENE"/>
    <property type="match status" value="1"/>
</dbReference>
<proteinExistence type="predicted"/>
<protein>
    <recommendedName>
        <fullName evidence="2">DUF4550 domain-containing protein</fullName>
    </recommendedName>
</protein>
<evidence type="ECO:0000259" key="2">
    <source>
        <dbReference type="Pfam" id="PF15084"/>
    </source>
</evidence>
<dbReference type="InterPro" id="IPR027876">
    <property type="entry name" value="DUF4550"/>
</dbReference>
<reference evidence="4" key="2">
    <citation type="journal article" date="2017" name="Sci. Adv.">
        <title>A tail of two voltages: Proteomic comparison of the three electric organs of the electric eel.</title>
        <authorList>
            <person name="Traeger L.L."/>
            <person name="Sabat G."/>
            <person name="Barrett-Wilt G.A."/>
            <person name="Wells G.B."/>
            <person name="Sussman M.R."/>
        </authorList>
    </citation>
    <scope>NUCLEOTIDE SEQUENCE [LARGE SCALE GENOMIC DNA]</scope>
</reference>
<dbReference type="OMA" id="ANILDCF"/>
<dbReference type="Pfam" id="PF15084">
    <property type="entry name" value="DUF4550"/>
    <property type="match status" value="1"/>
</dbReference>
<dbReference type="Ensembl" id="ENSEEET00000004461.2">
    <property type="protein sequence ID" value="ENSEEEP00000004400.2"/>
    <property type="gene ID" value="ENSEEEG00000002305.2"/>
</dbReference>
<reference evidence="3" key="3">
    <citation type="submission" date="2020-05" db="EMBL/GenBank/DDBJ databases">
        <title>Electrophorus electricus (electric eel) genome, fEleEle1, primary haplotype.</title>
        <authorList>
            <person name="Myers G."/>
            <person name="Meyer A."/>
            <person name="Fedrigo O."/>
            <person name="Formenti G."/>
            <person name="Rhie A."/>
            <person name="Tracey A."/>
            <person name="Sims Y."/>
            <person name="Jarvis E.D."/>
        </authorList>
    </citation>
    <scope>NUCLEOTIDE SEQUENCE [LARGE SCALE GENOMIC DNA]</scope>
</reference>
<reference evidence="4" key="1">
    <citation type="journal article" date="2014" name="Science">
        <title>Nonhuman genetics. Genomic basis for the convergent evolution of electric organs.</title>
        <authorList>
            <person name="Gallant J.R."/>
            <person name="Traeger L.L."/>
            <person name="Volkening J.D."/>
            <person name="Moffett H."/>
            <person name="Chen P.H."/>
            <person name="Novina C.D."/>
            <person name="Phillips G.N.Jr."/>
            <person name="Anand R."/>
            <person name="Wells G.B."/>
            <person name="Pinch M."/>
            <person name="Guth R."/>
            <person name="Unguez G.A."/>
            <person name="Albert J.S."/>
            <person name="Zakon H.H."/>
            <person name="Samanta M.P."/>
            <person name="Sussman M.R."/>
        </authorList>
    </citation>
    <scope>NUCLEOTIDE SEQUENCE [LARGE SCALE GENOMIC DNA]</scope>
</reference>
<accession>A0A4W4E062</accession>
<feature type="region of interest" description="Disordered" evidence="1">
    <location>
        <begin position="776"/>
        <end position="798"/>
    </location>
</feature>
<evidence type="ECO:0000313" key="3">
    <source>
        <dbReference type="Ensembl" id="ENSEEEP00000004400.2"/>
    </source>
</evidence>
<dbReference type="STRING" id="8005.ENSEEEP00000004400"/>
<evidence type="ECO:0000313" key="4">
    <source>
        <dbReference type="Proteomes" id="UP000314983"/>
    </source>
</evidence>
<feature type="region of interest" description="Disordered" evidence="1">
    <location>
        <begin position="1"/>
        <end position="68"/>
    </location>
</feature>
<keyword evidence="4" id="KW-1185">Reference proteome</keyword>
<feature type="compositionally biased region" description="Basic and acidic residues" evidence="1">
    <location>
        <begin position="781"/>
        <end position="798"/>
    </location>
</feature>
<reference evidence="3" key="4">
    <citation type="submission" date="2025-08" db="UniProtKB">
        <authorList>
            <consortium name="Ensembl"/>
        </authorList>
    </citation>
    <scope>IDENTIFICATION</scope>
</reference>
<evidence type="ECO:0000256" key="1">
    <source>
        <dbReference type="SAM" id="MobiDB-lite"/>
    </source>
</evidence>
<dbReference type="PANTHER" id="PTHR33667">
    <property type="entry name" value="SI:DKEY-57N24.6"/>
    <property type="match status" value="1"/>
</dbReference>
<dbReference type="Proteomes" id="UP000314983">
    <property type="component" value="Chromosome 20"/>
</dbReference>
<dbReference type="GeneTree" id="ENSGT00390000008330"/>
<dbReference type="AlphaFoldDB" id="A0A4W4E062"/>
<reference evidence="3" key="5">
    <citation type="submission" date="2025-09" db="UniProtKB">
        <authorList>
            <consortium name="Ensembl"/>
        </authorList>
    </citation>
    <scope>IDENTIFICATION</scope>
</reference>
<feature type="domain" description="DUF4550" evidence="2">
    <location>
        <begin position="112"/>
        <end position="205"/>
    </location>
</feature>
<sequence>MDPADCDAPPEEAPSNDACVPRRRSCAGSDTGLAAHDGTNGDANLVHSPEASKSRPLGGEAVRPCPGDSGHTVTCTVTIALAIPPGTGQSGKKPPNKVVSGGAGGTHKPQAYYHVEYNLLPDGEEPTRVDLVLFGSAAKVYAGNETKVLKPWQEGNDLWLAWSQSVKLSVTRQLLVKMPTHKITFRVWDLKDRVSAKARYDRLKAFRAPPGESPEEPDQAGLIEAPYMNTQLKKTFKNDYISCGFPTKSIVNLREPLILPGPPPLQPNHSSDFPAVSILTSLISPLSDPSRWPTSMVNRHPCASGDTCLTECFVTCSGRVSAGLCSVSLDQPLLSEGLSAELNPLVITVLSASSLPSTPVPYHVLQQKCLPVYCQYSFPSMPVHRTKGQQHSSNVYFRDVNVIFTGLLSAGELLQTLGGTVLEIEVHDRDRKADKPPASPAVFGTEPDDEKLARAVLVPTKRTTHNAFRENKKLREPYGIAKLHLSDLLRGHRCLNLILPVRGSHPGSWLGGEGNKWEAKLPEPAVALARRWVDSMPMGHYIDANTKLKVQVEIARPLDPDLVRHGGQRPFGRIVYVFRRNNVPVLRKLRLEILRVNAEAFRLDSAAAQSVLCGHRMNSKERANQNLNILTGFHVVDQSLHLCVLEGLKEQAVRNLWETVPIKTFGCDCLFQVNVEEVQKASSALRRPKPNVMVVETAGSRPVHNYSIQTMNCTARALKLLREQMAKEPARRFSHSQHYHSFTVAPVDVEAERKASESRSRAAWRTYDGFVCPGFKSSMESNRHPKQPDKARSEEENVLHGNTLRPTLNRATWPWNQRHEDFELYAKPPPAFSPEPPVTVHLAGRTLPF</sequence>
<feature type="region of interest" description="Disordered" evidence="1">
    <location>
        <begin position="84"/>
        <end position="105"/>
    </location>
</feature>